<gene>
    <name evidence="2" type="ORF">AKO1_009989</name>
</gene>
<dbReference type="EMBL" id="JAOPGA020001779">
    <property type="protein sequence ID" value="KAL0491217.1"/>
    <property type="molecule type" value="Genomic_DNA"/>
</dbReference>
<feature type="compositionally biased region" description="Low complexity" evidence="1">
    <location>
        <begin position="171"/>
        <end position="185"/>
    </location>
</feature>
<reference evidence="2 3" key="1">
    <citation type="submission" date="2024-03" db="EMBL/GenBank/DDBJ databases">
        <title>The Acrasis kona genome and developmental transcriptomes reveal deep origins of eukaryotic multicellular pathways.</title>
        <authorList>
            <person name="Sheikh S."/>
            <person name="Fu C.-J."/>
            <person name="Brown M.W."/>
            <person name="Baldauf S.L."/>
        </authorList>
    </citation>
    <scope>NUCLEOTIDE SEQUENCE [LARGE SCALE GENOMIC DNA]</scope>
    <source>
        <strain evidence="2 3">ATCC MYA-3509</strain>
    </source>
</reference>
<proteinExistence type="predicted"/>
<feature type="region of interest" description="Disordered" evidence="1">
    <location>
        <begin position="28"/>
        <end position="51"/>
    </location>
</feature>
<accession>A0AAW2ZPY4</accession>
<sequence>MSTNISQVELRHLMAQKRQEQDIKNTVAVKKKKKKPIRLPPDFFSNQRHKVVGNVSENNEKAVDEEPMHKKNDSFAPIVTSVVTQSLQSSAIPKPQEIVDDRNVEEFFEDEDVVVPVTSFNRFEQNRAISKFAREASEREDTIMLQEQISSYKKIEALKKKTQQLFKAQENKTTTNVKNDTTISDDSGDDSDLDSMMGWSKKKTKK</sequence>
<name>A0AAW2ZPY4_9EUKA</name>
<organism evidence="2 3">
    <name type="scientific">Acrasis kona</name>
    <dbReference type="NCBI Taxonomy" id="1008807"/>
    <lineage>
        <taxon>Eukaryota</taxon>
        <taxon>Discoba</taxon>
        <taxon>Heterolobosea</taxon>
        <taxon>Tetramitia</taxon>
        <taxon>Eutetramitia</taxon>
        <taxon>Acrasidae</taxon>
        <taxon>Acrasis</taxon>
    </lineage>
</organism>
<dbReference type="AlphaFoldDB" id="A0AAW2ZPY4"/>
<protein>
    <submittedName>
        <fullName evidence="2">Nucleoside triphosphatase I</fullName>
    </submittedName>
</protein>
<keyword evidence="3" id="KW-1185">Reference proteome</keyword>
<evidence type="ECO:0000256" key="1">
    <source>
        <dbReference type="SAM" id="MobiDB-lite"/>
    </source>
</evidence>
<feature type="region of interest" description="Disordered" evidence="1">
    <location>
        <begin position="171"/>
        <end position="206"/>
    </location>
</feature>
<comment type="caution">
    <text evidence="2">The sequence shown here is derived from an EMBL/GenBank/DDBJ whole genome shotgun (WGS) entry which is preliminary data.</text>
</comment>
<dbReference type="Proteomes" id="UP001431209">
    <property type="component" value="Unassembled WGS sequence"/>
</dbReference>
<evidence type="ECO:0000313" key="2">
    <source>
        <dbReference type="EMBL" id="KAL0491217.1"/>
    </source>
</evidence>
<evidence type="ECO:0000313" key="3">
    <source>
        <dbReference type="Proteomes" id="UP001431209"/>
    </source>
</evidence>